<keyword evidence="8" id="KW-0546">Nucleotide metabolism</keyword>
<reference evidence="17" key="1">
    <citation type="submission" date="2020-05" db="EMBL/GenBank/DDBJ databases">
        <authorList>
            <person name="Chiriac C."/>
            <person name="Salcher M."/>
            <person name="Ghai R."/>
            <person name="Kavagutti S V."/>
        </authorList>
    </citation>
    <scope>NUCLEOTIDE SEQUENCE</scope>
</reference>
<dbReference type="GO" id="GO:0009117">
    <property type="term" value="P:nucleotide metabolic process"/>
    <property type="evidence" value="ECO:0007669"/>
    <property type="project" value="UniProtKB-KW"/>
</dbReference>
<comment type="subunit">
    <text evidence="3">Homodimer.</text>
</comment>
<dbReference type="NCBIfam" id="TIGR00042">
    <property type="entry name" value="RdgB/HAM1 family non-canonical purine NTP pyrophosphatase"/>
    <property type="match status" value="1"/>
</dbReference>
<dbReference type="GO" id="GO:0017111">
    <property type="term" value="F:ribonucleoside triphosphate phosphatase activity"/>
    <property type="evidence" value="ECO:0007669"/>
    <property type="project" value="InterPro"/>
</dbReference>
<keyword evidence="7" id="KW-0460">Magnesium</keyword>
<dbReference type="InterPro" id="IPR029001">
    <property type="entry name" value="ITPase-like_fam"/>
</dbReference>
<dbReference type="PANTHER" id="PTHR11067:SF9">
    <property type="entry name" value="INOSINE TRIPHOSPHATE PYROPHOSPHATASE"/>
    <property type="match status" value="1"/>
</dbReference>
<proteinExistence type="inferred from homology"/>
<evidence type="ECO:0000256" key="13">
    <source>
        <dbReference type="ARBA" id="ARBA00075987"/>
    </source>
</evidence>
<dbReference type="GO" id="GO:0009146">
    <property type="term" value="P:purine nucleoside triphosphate catabolic process"/>
    <property type="evidence" value="ECO:0007669"/>
    <property type="project" value="UniProtKB-ARBA"/>
</dbReference>
<accession>A0A6J6WSS2</accession>
<comment type="catalytic activity">
    <reaction evidence="10">
        <text>XTP + H2O = XMP + diphosphate + H(+)</text>
        <dbReference type="Rhea" id="RHEA:28610"/>
        <dbReference type="ChEBI" id="CHEBI:15377"/>
        <dbReference type="ChEBI" id="CHEBI:15378"/>
        <dbReference type="ChEBI" id="CHEBI:33019"/>
        <dbReference type="ChEBI" id="CHEBI:57464"/>
        <dbReference type="ChEBI" id="CHEBI:61314"/>
        <dbReference type="EC" id="3.6.1.66"/>
    </reaction>
</comment>
<dbReference type="GO" id="GO:0036220">
    <property type="term" value="F:ITP diphosphatase activity"/>
    <property type="evidence" value="ECO:0007669"/>
    <property type="project" value="UniProtKB-EC"/>
</dbReference>
<dbReference type="Gene3D" id="3.90.950.10">
    <property type="match status" value="1"/>
</dbReference>
<dbReference type="EC" id="3.6.1.66" evidence="11"/>
<protein>
    <recommendedName>
        <fullName evidence="12">dITP/XTP pyrophosphatase</fullName>
        <ecNumber evidence="11">3.6.1.66</ecNumber>
    </recommendedName>
    <alternativeName>
        <fullName evidence="13">Non-canonical purine NTP pyrophosphatase</fullName>
    </alternativeName>
    <alternativeName>
        <fullName evidence="14">Non-standard purine NTP pyrophosphatase</fullName>
    </alternativeName>
    <alternativeName>
        <fullName evidence="16">Nucleoside-triphosphate diphosphatase</fullName>
    </alternativeName>
    <alternativeName>
        <fullName evidence="15">Nucleoside-triphosphate pyrophosphatase</fullName>
    </alternativeName>
</protein>
<dbReference type="Pfam" id="PF01725">
    <property type="entry name" value="Ham1p_like"/>
    <property type="match status" value="1"/>
</dbReference>
<dbReference type="InterPro" id="IPR020922">
    <property type="entry name" value="dITP/XTP_pyrophosphatase"/>
</dbReference>
<evidence type="ECO:0000256" key="12">
    <source>
        <dbReference type="ARBA" id="ARBA00071289"/>
    </source>
</evidence>
<keyword evidence="4" id="KW-0479">Metal-binding</keyword>
<dbReference type="PANTHER" id="PTHR11067">
    <property type="entry name" value="INOSINE TRIPHOSPHATE PYROPHOSPHATASE/HAM1 PROTEIN"/>
    <property type="match status" value="1"/>
</dbReference>
<evidence type="ECO:0000256" key="2">
    <source>
        <dbReference type="ARBA" id="ARBA00008023"/>
    </source>
</evidence>
<evidence type="ECO:0000313" key="17">
    <source>
        <dbReference type="EMBL" id="CAB4785317.1"/>
    </source>
</evidence>
<dbReference type="GO" id="GO:0035870">
    <property type="term" value="F:dITP diphosphatase activity"/>
    <property type="evidence" value="ECO:0007669"/>
    <property type="project" value="UniProtKB-ARBA"/>
</dbReference>
<evidence type="ECO:0000256" key="5">
    <source>
        <dbReference type="ARBA" id="ARBA00022741"/>
    </source>
</evidence>
<dbReference type="CDD" id="cd00515">
    <property type="entry name" value="HAM1"/>
    <property type="match status" value="1"/>
</dbReference>
<sequence length="206" mass="22273">MKSHPLVLATRNSGKIEEFRRILDEIAPGEVELIALENFPDLGDVEETGKTFEENSLLKARTICLATGISAIADDSGLCVDYLGGDPGIYSARWSGTHGDDKANLQKVLNQLDGVPREKRSAHFRCVTSFVTPTGIEIAQEGILEGYILTEPVGTFGFGYDPIFQPHGSQLSLAEMSAEAKDSISHRGQSLRAIAPRVTQMLATLG</sequence>
<evidence type="ECO:0000256" key="7">
    <source>
        <dbReference type="ARBA" id="ARBA00022842"/>
    </source>
</evidence>
<dbReference type="GO" id="GO:0005829">
    <property type="term" value="C:cytosol"/>
    <property type="evidence" value="ECO:0007669"/>
    <property type="project" value="TreeGrafter"/>
</dbReference>
<dbReference type="EMBL" id="CAEZZZ010000092">
    <property type="protein sequence ID" value="CAB4785317.1"/>
    <property type="molecule type" value="Genomic_DNA"/>
</dbReference>
<evidence type="ECO:0000256" key="8">
    <source>
        <dbReference type="ARBA" id="ARBA00023080"/>
    </source>
</evidence>
<dbReference type="GO" id="GO:0036222">
    <property type="term" value="F:XTP diphosphatase activity"/>
    <property type="evidence" value="ECO:0007669"/>
    <property type="project" value="UniProtKB-ARBA"/>
</dbReference>
<evidence type="ECO:0000256" key="16">
    <source>
        <dbReference type="ARBA" id="ARBA00083635"/>
    </source>
</evidence>
<keyword evidence="5" id="KW-0547">Nucleotide-binding</keyword>
<evidence type="ECO:0000256" key="14">
    <source>
        <dbReference type="ARBA" id="ARBA00078805"/>
    </source>
</evidence>
<dbReference type="InterPro" id="IPR002637">
    <property type="entry name" value="RdgB/HAM1"/>
</dbReference>
<evidence type="ECO:0000256" key="9">
    <source>
        <dbReference type="ARBA" id="ARBA00051875"/>
    </source>
</evidence>
<comment type="similarity">
    <text evidence="2">Belongs to the HAM1 NTPase family.</text>
</comment>
<organism evidence="17">
    <name type="scientific">freshwater metagenome</name>
    <dbReference type="NCBI Taxonomy" id="449393"/>
    <lineage>
        <taxon>unclassified sequences</taxon>
        <taxon>metagenomes</taxon>
        <taxon>ecological metagenomes</taxon>
    </lineage>
</organism>
<evidence type="ECO:0000256" key="4">
    <source>
        <dbReference type="ARBA" id="ARBA00022723"/>
    </source>
</evidence>
<dbReference type="GO" id="GO:0046872">
    <property type="term" value="F:metal ion binding"/>
    <property type="evidence" value="ECO:0007669"/>
    <property type="project" value="UniProtKB-KW"/>
</dbReference>
<comment type="catalytic activity">
    <reaction evidence="9">
        <text>dITP + H2O = dIMP + diphosphate + H(+)</text>
        <dbReference type="Rhea" id="RHEA:28342"/>
        <dbReference type="ChEBI" id="CHEBI:15377"/>
        <dbReference type="ChEBI" id="CHEBI:15378"/>
        <dbReference type="ChEBI" id="CHEBI:33019"/>
        <dbReference type="ChEBI" id="CHEBI:61194"/>
        <dbReference type="ChEBI" id="CHEBI:61382"/>
        <dbReference type="EC" id="3.6.1.66"/>
    </reaction>
</comment>
<evidence type="ECO:0000256" key="3">
    <source>
        <dbReference type="ARBA" id="ARBA00011738"/>
    </source>
</evidence>
<dbReference type="FunFam" id="3.90.950.10:FF:000001">
    <property type="entry name" value="dITP/XTP pyrophosphatase"/>
    <property type="match status" value="1"/>
</dbReference>
<comment type="cofactor">
    <cofactor evidence="1">
        <name>Mg(2+)</name>
        <dbReference type="ChEBI" id="CHEBI:18420"/>
    </cofactor>
</comment>
<dbReference type="AlphaFoldDB" id="A0A6J6WSS2"/>
<evidence type="ECO:0000256" key="10">
    <source>
        <dbReference type="ARBA" id="ARBA00052017"/>
    </source>
</evidence>
<gene>
    <name evidence="17" type="ORF">UFOPK2931_01037</name>
</gene>
<evidence type="ECO:0000256" key="11">
    <source>
        <dbReference type="ARBA" id="ARBA00066468"/>
    </source>
</evidence>
<name>A0A6J6WSS2_9ZZZZ</name>
<evidence type="ECO:0000256" key="1">
    <source>
        <dbReference type="ARBA" id="ARBA00001946"/>
    </source>
</evidence>
<keyword evidence="6" id="KW-0378">Hydrolase</keyword>
<dbReference type="SUPFAM" id="SSF52972">
    <property type="entry name" value="ITPase-like"/>
    <property type="match status" value="1"/>
</dbReference>
<evidence type="ECO:0000256" key="6">
    <source>
        <dbReference type="ARBA" id="ARBA00022801"/>
    </source>
</evidence>
<dbReference type="GO" id="GO:0000166">
    <property type="term" value="F:nucleotide binding"/>
    <property type="evidence" value="ECO:0007669"/>
    <property type="project" value="UniProtKB-KW"/>
</dbReference>
<evidence type="ECO:0000256" key="15">
    <source>
        <dbReference type="ARBA" id="ARBA00083186"/>
    </source>
</evidence>
<dbReference type="HAMAP" id="MF_01405">
    <property type="entry name" value="Non_canon_purine_NTPase"/>
    <property type="match status" value="1"/>
</dbReference>